<name>A0A8S5UR16_9CAUD</name>
<dbReference type="EMBL" id="BK016121">
    <property type="protein sequence ID" value="DAF96844.1"/>
    <property type="molecule type" value="Genomic_DNA"/>
</dbReference>
<proteinExistence type="predicted"/>
<accession>A0A8S5UR16</accession>
<reference evidence="1" key="1">
    <citation type="journal article" date="2021" name="Proc. Natl. Acad. Sci. U.S.A.">
        <title>A Catalog of Tens of Thousands of Viruses from Human Metagenomes Reveals Hidden Associations with Chronic Diseases.</title>
        <authorList>
            <person name="Tisza M.J."/>
            <person name="Buck C.B."/>
        </authorList>
    </citation>
    <scope>NUCLEOTIDE SEQUENCE</scope>
    <source>
        <strain evidence="1">CtQyH19</strain>
    </source>
</reference>
<protein>
    <submittedName>
        <fullName evidence="1">Uncharacterized protein</fullName>
    </submittedName>
</protein>
<evidence type="ECO:0000313" key="1">
    <source>
        <dbReference type="EMBL" id="DAF96844.1"/>
    </source>
</evidence>
<sequence length="33" mass="3846">MHFILIGKIDTLNTQIRCHLNTLLIKSVSYVFI</sequence>
<organism evidence="1">
    <name type="scientific">Podoviridae sp. ctQyH19</name>
    <dbReference type="NCBI Taxonomy" id="2825249"/>
    <lineage>
        <taxon>Viruses</taxon>
        <taxon>Duplodnaviria</taxon>
        <taxon>Heunggongvirae</taxon>
        <taxon>Uroviricota</taxon>
        <taxon>Caudoviricetes</taxon>
    </lineage>
</organism>